<dbReference type="Proteomes" id="UP000035760">
    <property type="component" value="Unassembled WGS sequence"/>
</dbReference>
<comment type="caution">
    <text evidence="3">The sequence shown here is derived from an EMBL/GenBank/DDBJ whole genome shotgun (WGS) entry which is preliminary data.</text>
</comment>
<feature type="signal peptide" evidence="2">
    <location>
        <begin position="1"/>
        <end position="18"/>
    </location>
</feature>
<evidence type="ECO:0000256" key="1">
    <source>
        <dbReference type="SAM" id="Phobius"/>
    </source>
</evidence>
<protein>
    <recommendedName>
        <fullName evidence="5">DUF4198 domain-containing protein</fullName>
    </recommendedName>
</protein>
<keyword evidence="1" id="KW-0812">Transmembrane</keyword>
<keyword evidence="2" id="KW-0732">Signal</keyword>
<evidence type="ECO:0000313" key="3">
    <source>
        <dbReference type="EMBL" id="CDI02788.1"/>
    </source>
</evidence>
<evidence type="ECO:0000313" key="4">
    <source>
        <dbReference type="Proteomes" id="UP000035760"/>
    </source>
</evidence>
<dbReference type="OrthoDB" id="8557099at2"/>
<keyword evidence="1" id="KW-1133">Transmembrane helix</keyword>
<gene>
    <name evidence="3" type="ORF">BN873_350044</name>
</gene>
<dbReference type="EMBL" id="CBTJ020000042">
    <property type="protein sequence ID" value="CDI02788.1"/>
    <property type="molecule type" value="Genomic_DNA"/>
</dbReference>
<feature type="transmembrane region" description="Helical" evidence="1">
    <location>
        <begin position="265"/>
        <end position="284"/>
    </location>
</feature>
<proteinExistence type="predicted"/>
<evidence type="ECO:0000256" key="2">
    <source>
        <dbReference type="SAM" id="SignalP"/>
    </source>
</evidence>
<reference evidence="3" key="1">
    <citation type="submission" date="2013-07" db="EMBL/GenBank/DDBJ databases">
        <authorList>
            <person name="McIlroy S."/>
        </authorList>
    </citation>
    <scope>NUCLEOTIDE SEQUENCE [LARGE SCALE GENOMIC DNA]</scope>
    <source>
        <strain evidence="3">Run_A_D11</strain>
    </source>
</reference>
<keyword evidence="4" id="KW-1185">Reference proteome</keyword>
<organism evidence="3 4">
    <name type="scientific">Candidatus Competibacter denitrificans Run_A_D11</name>
    <dbReference type="NCBI Taxonomy" id="1400863"/>
    <lineage>
        <taxon>Bacteria</taxon>
        <taxon>Pseudomonadati</taxon>
        <taxon>Pseudomonadota</taxon>
        <taxon>Gammaproteobacteria</taxon>
        <taxon>Candidatus Competibacteraceae</taxon>
        <taxon>Candidatus Competibacter</taxon>
    </lineage>
</organism>
<name>W6MDF8_9GAMM</name>
<keyword evidence="1" id="KW-0472">Membrane</keyword>
<dbReference type="STRING" id="1400863.BN873_350044"/>
<sequence length="292" mass="31625">MRALTVVVLCVWSLSVAAAENGHGGHGDSAPGGSASAAPVWTDLPLIEMAPGRDRAAATFRLRNLSVDTVKAYAPGDRAPLPEGLRFKTDRLEWDITAQDGRFTLQSSGVGNYHWLQARQESTDGVTVASTAHFFSNPGPAPTDLLDRPKSELEIVPAPLPREHNQYRENQKRFFMLRFQGKPLAGTTLRFVSDAGTRASFVSDAAGRVLVNFPADVKPAEGQGGHGQPAANRFVLAVEHEAQGRHYLTAFNYRYGANAYARRSLLWGGGFLALGGLLGLPLIMRRKEPTHA</sequence>
<dbReference type="RefSeq" id="WP_048673287.1">
    <property type="nucleotide sequence ID" value="NZ_CBTJ020000042.1"/>
</dbReference>
<feature type="chain" id="PRO_5004880452" description="DUF4198 domain-containing protein" evidence="2">
    <location>
        <begin position="19"/>
        <end position="292"/>
    </location>
</feature>
<dbReference type="AlphaFoldDB" id="W6MDF8"/>
<evidence type="ECO:0008006" key="5">
    <source>
        <dbReference type="Google" id="ProtNLM"/>
    </source>
</evidence>
<reference evidence="3" key="2">
    <citation type="submission" date="2014-03" db="EMBL/GenBank/DDBJ databases">
        <title>Candidatus Competibacter-lineage genomes retrieved from metagenomes reveal functional metabolic diversity.</title>
        <authorList>
            <person name="McIlroy S.J."/>
            <person name="Albertsen M."/>
            <person name="Andresen E.K."/>
            <person name="Saunders A.M."/>
            <person name="Kristiansen R."/>
            <person name="Stokholm-Bjerregaard M."/>
            <person name="Nielsen K.L."/>
            <person name="Nielsen P.H."/>
        </authorList>
    </citation>
    <scope>NUCLEOTIDE SEQUENCE</scope>
    <source>
        <strain evidence="3">Run_A_D11</strain>
    </source>
</reference>
<accession>W6MDF8</accession>